<evidence type="ECO:0000256" key="3">
    <source>
        <dbReference type="ARBA" id="ARBA00022448"/>
    </source>
</evidence>
<evidence type="ECO:0000256" key="8">
    <source>
        <dbReference type="ARBA" id="ARBA00023242"/>
    </source>
</evidence>
<keyword evidence="11" id="KW-1185">Reference proteome</keyword>
<evidence type="ECO:0000256" key="1">
    <source>
        <dbReference type="ARBA" id="ARBA00004567"/>
    </source>
</evidence>
<reference evidence="10" key="1">
    <citation type="submission" date="2022-11" db="UniProtKB">
        <authorList>
            <consortium name="EnsemblMetazoa"/>
        </authorList>
    </citation>
    <scope>IDENTIFICATION</scope>
</reference>
<keyword evidence="8 9" id="KW-0539">Nucleus</keyword>
<accession>A0A914AV65</accession>
<comment type="subunit">
    <text evidence="9">Component of the nuclear pore complex (NPC).</text>
</comment>
<dbReference type="EnsemblMetazoa" id="XM_038211451.1">
    <property type="protein sequence ID" value="XP_038067379.1"/>
    <property type="gene ID" value="LOC119737253"/>
</dbReference>
<keyword evidence="4 9" id="KW-0509">mRNA transport</keyword>
<dbReference type="GeneID" id="119737253"/>
<evidence type="ECO:0000313" key="11">
    <source>
        <dbReference type="Proteomes" id="UP000887568"/>
    </source>
</evidence>
<dbReference type="PANTHER" id="PTHR13373:SF21">
    <property type="entry name" value="NUCLEAR PORE COMPLEX PROTEIN NUP85"/>
    <property type="match status" value="1"/>
</dbReference>
<keyword evidence="7 9" id="KW-0906">Nuclear pore complex</keyword>
<dbReference type="OMA" id="ELMEWLN"/>
<dbReference type="Pfam" id="PF07575">
    <property type="entry name" value="Nucleopor_Nup85"/>
    <property type="match status" value="1"/>
</dbReference>
<dbReference type="GO" id="GO:0031080">
    <property type="term" value="C:nuclear pore outer ring"/>
    <property type="evidence" value="ECO:0007669"/>
    <property type="project" value="TreeGrafter"/>
</dbReference>
<dbReference type="GO" id="GO:0031965">
    <property type="term" value="C:nuclear membrane"/>
    <property type="evidence" value="ECO:0007669"/>
    <property type="project" value="UniProtKB-UniRule"/>
</dbReference>
<comment type="similarity">
    <text evidence="2 9">Belongs to the nucleoporin Nup85 family.</text>
</comment>
<dbReference type="OrthoDB" id="17644at2759"/>
<evidence type="ECO:0000256" key="7">
    <source>
        <dbReference type="ARBA" id="ARBA00023132"/>
    </source>
</evidence>
<evidence type="ECO:0000256" key="4">
    <source>
        <dbReference type="ARBA" id="ARBA00022816"/>
    </source>
</evidence>
<dbReference type="Proteomes" id="UP000887568">
    <property type="component" value="Unplaced"/>
</dbReference>
<evidence type="ECO:0000313" key="10">
    <source>
        <dbReference type="EnsemblMetazoa" id="XP_038067379.1"/>
    </source>
</evidence>
<keyword evidence="6 9" id="KW-0811">Translocation</keyword>
<dbReference type="GO" id="GO:0006606">
    <property type="term" value="P:protein import into nucleus"/>
    <property type="evidence" value="ECO:0007669"/>
    <property type="project" value="TreeGrafter"/>
</dbReference>
<evidence type="ECO:0000256" key="9">
    <source>
        <dbReference type="RuleBase" id="RU365073"/>
    </source>
</evidence>
<dbReference type="GO" id="GO:0045893">
    <property type="term" value="P:positive regulation of DNA-templated transcription"/>
    <property type="evidence" value="ECO:0007669"/>
    <property type="project" value="TreeGrafter"/>
</dbReference>
<proteinExistence type="inferred from homology"/>
<comment type="function">
    <text evidence="9">Functions as a component of the nuclear pore complex (NPC).</text>
</comment>
<keyword evidence="5 9" id="KW-0653">Protein transport</keyword>
<organism evidence="10 11">
    <name type="scientific">Patiria miniata</name>
    <name type="common">Bat star</name>
    <name type="synonym">Asterina miniata</name>
    <dbReference type="NCBI Taxonomy" id="46514"/>
    <lineage>
        <taxon>Eukaryota</taxon>
        <taxon>Metazoa</taxon>
        <taxon>Echinodermata</taxon>
        <taxon>Eleutherozoa</taxon>
        <taxon>Asterozoa</taxon>
        <taxon>Asteroidea</taxon>
        <taxon>Valvatacea</taxon>
        <taxon>Valvatida</taxon>
        <taxon>Asterinidae</taxon>
        <taxon>Patiria</taxon>
    </lineage>
</organism>
<dbReference type="AlphaFoldDB" id="A0A914AV65"/>
<comment type="subcellular location">
    <subcellularLocation>
        <location evidence="1 9">Nucleus</location>
        <location evidence="1 9">Nuclear pore complex</location>
    </subcellularLocation>
</comment>
<keyword evidence="9" id="KW-0472">Membrane</keyword>
<dbReference type="GO" id="GO:0017056">
    <property type="term" value="F:structural constituent of nuclear pore"/>
    <property type="evidence" value="ECO:0007669"/>
    <property type="project" value="TreeGrafter"/>
</dbReference>
<evidence type="ECO:0000256" key="6">
    <source>
        <dbReference type="ARBA" id="ARBA00023010"/>
    </source>
</evidence>
<dbReference type="GO" id="GO:0006406">
    <property type="term" value="P:mRNA export from nucleus"/>
    <property type="evidence" value="ECO:0007669"/>
    <property type="project" value="TreeGrafter"/>
</dbReference>
<name>A0A914AV65_PATMI</name>
<evidence type="ECO:0000256" key="5">
    <source>
        <dbReference type="ARBA" id="ARBA00022927"/>
    </source>
</evidence>
<evidence type="ECO:0000256" key="2">
    <source>
        <dbReference type="ARBA" id="ARBA00005573"/>
    </source>
</evidence>
<dbReference type="InterPro" id="IPR011502">
    <property type="entry name" value="Nucleoporin_Nup85"/>
</dbReference>
<dbReference type="PANTHER" id="PTHR13373">
    <property type="entry name" value="FROUNT PROTEIN-RELATED"/>
    <property type="match status" value="1"/>
</dbReference>
<dbReference type="RefSeq" id="XP_038067379.1">
    <property type="nucleotide sequence ID" value="XM_038211451.1"/>
</dbReference>
<keyword evidence="3 9" id="KW-0813">Transport</keyword>
<protein>
    <recommendedName>
        <fullName evidence="9">Nuclear pore complex protein Nup85</fullName>
    </recommendedName>
</protein>
<sequence>MAAYEREIPLLVIPDADAATNCLSSVWGLGHKLLLHAGIGKRIYEHTQGKGYEAPILQSPPRLHWVQWQTDMHKPIARKLVTQSHDVFVALQKHGPESSDSVRKPQLVKYSRHYRAFMGECVQDLRKAAADPNVSREECESYTAQSELLQTMGLIWSLCEILFVETLPGGVVLQQLQDWLKLHFTEGDRLAREVLQSEDFQFNEVYWKAIYIYVMQGRLAEARHLLSTHAQQEQDTLNTFARMDKLMRDMPVFSALSRQSLAEFDLRWRHWQDQCAQCLEDSAFISYHHLHTICRILSGDQSVFSELSDMLGSWYQMLVTKLLYSNPTVRALDLQYHAKACIDEFGGSSRMSALDNILMAAFEFDVHQVIKASSATMSNWWFVAHLADLLHHCGKLDSHQLNFGSNLREFLLLEYASTLMSHDSLWQVVAGYLDHCPQFGRHYLELFIERIPLQSERKAMKVLRVCEEREMTEQVRSICKVLGMRSLQQGRLGSALSWCIRSKDAAFATVLSDRFLSEYSLGGGFSNLDLIDNLGAAMLLSDRLTFLGKYREFHKLYERGEFQEAAGLLLSLLTAKLAPKSFWLILLTDVLPLLELEELIFRSQQTYELLHCLNELTQWYSSKDYLRSDAAKRKTKGQQELETEKLELLKLGLARNLARAVQEEVIIS</sequence>